<sequence>MNARCPGGAPRVIFTDVETGTARACGREDINEWRVVFKAERDRRLKQFERRGGTVASRRSLGTYVSSMREGHPINVAARLYFGGRQ</sequence>
<dbReference type="EMBL" id="LGRX02020473">
    <property type="protein sequence ID" value="KAK3257458.1"/>
    <property type="molecule type" value="Genomic_DNA"/>
</dbReference>
<keyword evidence="2" id="KW-1185">Reference proteome</keyword>
<accession>A0AAE0FDL6</accession>
<evidence type="ECO:0000313" key="1">
    <source>
        <dbReference type="EMBL" id="KAK3257458.1"/>
    </source>
</evidence>
<protein>
    <submittedName>
        <fullName evidence="1">Uncharacterized protein</fullName>
    </submittedName>
</protein>
<comment type="caution">
    <text evidence="1">The sequence shown here is derived from an EMBL/GenBank/DDBJ whole genome shotgun (WGS) entry which is preliminary data.</text>
</comment>
<proteinExistence type="predicted"/>
<name>A0AAE0FDL6_9CHLO</name>
<reference evidence="1 2" key="1">
    <citation type="journal article" date="2015" name="Genome Biol. Evol.">
        <title>Comparative Genomics of a Bacterivorous Green Alga Reveals Evolutionary Causalities and Consequences of Phago-Mixotrophic Mode of Nutrition.</title>
        <authorList>
            <person name="Burns J.A."/>
            <person name="Paasch A."/>
            <person name="Narechania A."/>
            <person name="Kim E."/>
        </authorList>
    </citation>
    <scope>NUCLEOTIDE SEQUENCE [LARGE SCALE GENOMIC DNA]</scope>
    <source>
        <strain evidence="1 2">PLY_AMNH</strain>
    </source>
</reference>
<evidence type="ECO:0000313" key="2">
    <source>
        <dbReference type="Proteomes" id="UP001190700"/>
    </source>
</evidence>
<organism evidence="1 2">
    <name type="scientific">Cymbomonas tetramitiformis</name>
    <dbReference type="NCBI Taxonomy" id="36881"/>
    <lineage>
        <taxon>Eukaryota</taxon>
        <taxon>Viridiplantae</taxon>
        <taxon>Chlorophyta</taxon>
        <taxon>Pyramimonadophyceae</taxon>
        <taxon>Pyramimonadales</taxon>
        <taxon>Pyramimonadaceae</taxon>
        <taxon>Cymbomonas</taxon>
    </lineage>
</organism>
<dbReference type="AlphaFoldDB" id="A0AAE0FDL6"/>
<feature type="non-terminal residue" evidence="1">
    <location>
        <position position="86"/>
    </location>
</feature>
<dbReference type="Proteomes" id="UP001190700">
    <property type="component" value="Unassembled WGS sequence"/>
</dbReference>
<gene>
    <name evidence="1" type="ORF">CYMTET_33454</name>
</gene>